<comment type="caution">
    <text evidence="2">The sequence shown here is derived from an EMBL/GenBank/DDBJ whole genome shotgun (WGS) entry which is preliminary data.</text>
</comment>
<sequence>MPSFCRGSVHHLGERPALALVLCLVDNSRAGRDIPPVRGQARADGNREAYAEGLRAAEIVGAGSAAGVVCGRGTREVTAMSGDAGFMRLGRGDFQEEREKAIRVHGRDLQGEQEEPRGRIHGRDM</sequence>
<protein>
    <submittedName>
        <fullName evidence="2">Uncharacterized protein</fullName>
    </submittedName>
</protein>
<evidence type="ECO:0000313" key="2">
    <source>
        <dbReference type="EMBL" id="KAJ1173142.1"/>
    </source>
</evidence>
<evidence type="ECO:0000256" key="1">
    <source>
        <dbReference type="SAM" id="MobiDB-lite"/>
    </source>
</evidence>
<feature type="region of interest" description="Disordered" evidence="1">
    <location>
        <begin position="103"/>
        <end position="125"/>
    </location>
</feature>
<reference evidence="2" key="1">
    <citation type="journal article" date="2022" name="bioRxiv">
        <title>Sequencing and chromosome-scale assembly of the giantPleurodeles waltlgenome.</title>
        <authorList>
            <person name="Brown T."/>
            <person name="Elewa A."/>
            <person name="Iarovenko S."/>
            <person name="Subramanian E."/>
            <person name="Araus A.J."/>
            <person name="Petzold A."/>
            <person name="Susuki M."/>
            <person name="Suzuki K.-i.T."/>
            <person name="Hayashi T."/>
            <person name="Toyoda A."/>
            <person name="Oliveira C."/>
            <person name="Osipova E."/>
            <person name="Leigh N.D."/>
            <person name="Simon A."/>
            <person name="Yun M.H."/>
        </authorList>
    </citation>
    <scope>NUCLEOTIDE SEQUENCE</scope>
    <source>
        <strain evidence="2">20211129_DDA</strain>
        <tissue evidence="2">Liver</tissue>
    </source>
</reference>
<name>A0AAV7T9H2_PLEWA</name>
<evidence type="ECO:0000313" key="3">
    <source>
        <dbReference type="Proteomes" id="UP001066276"/>
    </source>
</evidence>
<keyword evidence="3" id="KW-1185">Reference proteome</keyword>
<organism evidence="2 3">
    <name type="scientific">Pleurodeles waltl</name>
    <name type="common">Iberian ribbed newt</name>
    <dbReference type="NCBI Taxonomy" id="8319"/>
    <lineage>
        <taxon>Eukaryota</taxon>
        <taxon>Metazoa</taxon>
        <taxon>Chordata</taxon>
        <taxon>Craniata</taxon>
        <taxon>Vertebrata</taxon>
        <taxon>Euteleostomi</taxon>
        <taxon>Amphibia</taxon>
        <taxon>Batrachia</taxon>
        <taxon>Caudata</taxon>
        <taxon>Salamandroidea</taxon>
        <taxon>Salamandridae</taxon>
        <taxon>Pleurodelinae</taxon>
        <taxon>Pleurodeles</taxon>
    </lineage>
</organism>
<dbReference type="Proteomes" id="UP001066276">
    <property type="component" value="Chromosome 4_1"/>
</dbReference>
<accession>A0AAV7T9H2</accession>
<proteinExistence type="predicted"/>
<gene>
    <name evidence="2" type="ORF">NDU88_004983</name>
</gene>
<dbReference type="AlphaFoldDB" id="A0AAV7T9H2"/>
<dbReference type="EMBL" id="JANPWB010000007">
    <property type="protein sequence ID" value="KAJ1173142.1"/>
    <property type="molecule type" value="Genomic_DNA"/>
</dbReference>